<evidence type="ECO:0000313" key="2">
    <source>
        <dbReference type="Proteomes" id="UP000237438"/>
    </source>
</evidence>
<feature type="non-terminal residue" evidence="1">
    <location>
        <position position="38"/>
    </location>
</feature>
<dbReference type="AlphaFoldDB" id="A0A2S4Q034"/>
<keyword evidence="2" id="KW-1185">Reference proteome</keyword>
<dbReference type="GO" id="GO:0047429">
    <property type="term" value="F:nucleoside triphosphate diphosphatase activity"/>
    <property type="evidence" value="ECO:0007669"/>
    <property type="project" value="InterPro"/>
</dbReference>
<name>A0A2S4Q034_9PEZI</name>
<dbReference type="SUPFAM" id="SSF52972">
    <property type="entry name" value="ITPase-like"/>
    <property type="match status" value="1"/>
</dbReference>
<evidence type="ECO:0000313" key="1">
    <source>
        <dbReference type="EMBL" id="POS87648.1"/>
    </source>
</evidence>
<dbReference type="EMBL" id="PEDP01000091">
    <property type="protein sequence ID" value="POS87648.1"/>
    <property type="molecule type" value="Genomic_DNA"/>
</dbReference>
<proteinExistence type="predicted"/>
<dbReference type="Pfam" id="PF01725">
    <property type="entry name" value="Ham1p_like"/>
    <property type="match status" value="1"/>
</dbReference>
<dbReference type="OrthoDB" id="6288734at2759"/>
<dbReference type="Proteomes" id="UP000237438">
    <property type="component" value="Unassembled WGS sequence"/>
</dbReference>
<dbReference type="GO" id="GO:0009143">
    <property type="term" value="P:nucleoside triphosphate catabolic process"/>
    <property type="evidence" value="ECO:0007669"/>
    <property type="project" value="InterPro"/>
</dbReference>
<sequence length="38" mass="4360">MFIFSFQGKIVNGRGPTDFGWDAIFEYNGKTYAPTNRL</sequence>
<dbReference type="InterPro" id="IPR029001">
    <property type="entry name" value="ITPase-like_fam"/>
</dbReference>
<organism evidence="1 2">
    <name type="scientific">Erysiphe pulchra</name>
    <dbReference type="NCBI Taxonomy" id="225359"/>
    <lineage>
        <taxon>Eukaryota</taxon>
        <taxon>Fungi</taxon>
        <taxon>Dikarya</taxon>
        <taxon>Ascomycota</taxon>
        <taxon>Pezizomycotina</taxon>
        <taxon>Leotiomycetes</taxon>
        <taxon>Erysiphales</taxon>
        <taxon>Erysiphaceae</taxon>
        <taxon>Erysiphe</taxon>
    </lineage>
</organism>
<reference evidence="1 2" key="1">
    <citation type="submission" date="2017-10" db="EMBL/GenBank/DDBJ databases">
        <title>Development of genomic resources for the powdery mildew, Erysiphe pulchra.</title>
        <authorList>
            <person name="Wadl P.A."/>
            <person name="Mack B.M."/>
            <person name="Moore G."/>
            <person name="Beltz S.B."/>
        </authorList>
    </citation>
    <scope>NUCLEOTIDE SEQUENCE [LARGE SCALE GENOMIC DNA]</scope>
    <source>
        <strain evidence="1">Cflorida</strain>
    </source>
</reference>
<accession>A0A2S4Q034</accession>
<protein>
    <submittedName>
        <fullName evidence="1">Uncharacterized protein</fullName>
    </submittedName>
</protein>
<dbReference type="InterPro" id="IPR002637">
    <property type="entry name" value="RdgB/HAM1"/>
</dbReference>
<comment type="caution">
    <text evidence="1">The sequence shown here is derived from an EMBL/GenBank/DDBJ whole genome shotgun (WGS) entry which is preliminary data.</text>
</comment>
<gene>
    <name evidence="1" type="ORF">EPUL_000824</name>
</gene>